<keyword evidence="2" id="KW-1185">Reference proteome</keyword>
<proteinExistence type="predicted"/>
<sequence length="84" mass="9830">LLVHRTYYVKTERLFPNFSFGQILNGNLLVFRRKATMTSHSMLPTCFILVNTGTQCWGNFFGTLCLNPSARKPRKRIWVMTQLF</sequence>
<protein>
    <submittedName>
        <fullName evidence="1">Uncharacterized protein</fullName>
    </submittedName>
</protein>
<evidence type="ECO:0000313" key="1">
    <source>
        <dbReference type="EMBL" id="PIO55182.1"/>
    </source>
</evidence>
<dbReference type="Proteomes" id="UP000230423">
    <property type="component" value="Unassembled WGS sequence"/>
</dbReference>
<gene>
    <name evidence="1" type="ORF">TELCIR_23433</name>
</gene>
<organism evidence="1 2">
    <name type="scientific">Teladorsagia circumcincta</name>
    <name type="common">Brown stomach worm</name>
    <name type="synonym">Ostertagia circumcincta</name>
    <dbReference type="NCBI Taxonomy" id="45464"/>
    <lineage>
        <taxon>Eukaryota</taxon>
        <taxon>Metazoa</taxon>
        <taxon>Ecdysozoa</taxon>
        <taxon>Nematoda</taxon>
        <taxon>Chromadorea</taxon>
        <taxon>Rhabditida</taxon>
        <taxon>Rhabditina</taxon>
        <taxon>Rhabditomorpha</taxon>
        <taxon>Strongyloidea</taxon>
        <taxon>Trichostrongylidae</taxon>
        <taxon>Teladorsagia</taxon>
    </lineage>
</organism>
<evidence type="ECO:0000313" key="2">
    <source>
        <dbReference type="Proteomes" id="UP000230423"/>
    </source>
</evidence>
<feature type="non-terminal residue" evidence="1">
    <location>
        <position position="1"/>
    </location>
</feature>
<accession>A0A2G9TCB8</accession>
<dbReference type="EMBL" id="KZ388182">
    <property type="protein sequence ID" value="PIO55182.1"/>
    <property type="molecule type" value="Genomic_DNA"/>
</dbReference>
<name>A0A2G9TCB8_TELCI</name>
<dbReference type="AlphaFoldDB" id="A0A2G9TCB8"/>
<reference evidence="1 2" key="1">
    <citation type="submission" date="2015-09" db="EMBL/GenBank/DDBJ databases">
        <title>Draft genome of the parasitic nematode Teladorsagia circumcincta isolate WARC Sus (inbred).</title>
        <authorList>
            <person name="Mitreva M."/>
        </authorList>
    </citation>
    <scope>NUCLEOTIDE SEQUENCE [LARGE SCALE GENOMIC DNA]</scope>
    <source>
        <strain evidence="1 2">S</strain>
    </source>
</reference>